<dbReference type="AlphaFoldDB" id="A0A0B7FZK1"/>
<dbReference type="OrthoDB" id="333905at2759"/>
<proteinExistence type="predicted"/>
<evidence type="ECO:0000313" key="4">
    <source>
        <dbReference type="Proteomes" id="UP000059188"/>
    </source>
</evidence>
<dbReference type="EMBL" id="LN679107">
    <property type="protein sequence ID" value="CEL63120.1"/>
    <property type="molecule type" value="Genomic_DNA"/>
</dbReference>
<feature type="compositionally biased region" description="Basic and acidic residues" evidence="1">
    <location>
        <begin position="134"/>
        <end position="146"/>
    </location>
</feature>
<organism evidence="3 4">
    <name type="scientific">Thanatephorus cucumeris (strain AG1-IB / isolate 7/3/14)</name>
    <name type="common">Lettuce bottom rot fungus</name>
    <name type="synonym">Rhizoctonia solani</name>
    <dbReference type="NCBI Taxonomy" id="1108050"/>
    <lineage>
        <taxon>Eukaryota</taxon>
        <taxon>Fungi</taxon>
        <taxon>Dikarya</taxon>
        <taxon>Basidiomycota</taxon>
        <taxon>Agaricomycotina</taxon>
        <taxon>Agaricomycetes</taxon>
        <taxon>Cantharellales</taxon>
        <taxon>Ceratobasidiaceae</taxon>
        <taxon>Rhizoctonia</taxon>
        <taxon>Rhizoctonia solani AG-1</taxon>
    </lineage>
</organism>
<dbReference type="InterPro" id="IPR036533">
    <property type="entry name" value="BAG_dom_sf"/>
</dbReference>
<feature type="compositionally biased region" description="Low complexity" evidence="1">
    <location>
        <begin position="161"/>
        <end position="185"/>
    </location>
</feature>
<sequence>MYPFGRSPYSPSFYPYDPYELQRIRQAEEYRCRLEELNRRRAEQLEYARRQADFERRQEAEARYRRQQEIEARRRKFSEPSHARAPRVRLAQSPGHQGERPQTMFGGGVQDIFDALYGDRIQRTDSNSYGRRAKSSDPRARQKRVDPLWSSSQEAVEPEGSAVSDTDADDSTMAPAPASRAEPASHNTSGSLTDTKAGASSPEANQSQSAISEILKSFSDLKSSFVFPDKLDFLNSPADSDAVTPKLAYTPNNAPLHQQEHLLTGLLTKLDAVESFGQESIRKARKDAVLLIERELEELDVKKLQKWREQFKEPEAVSTVLSDADTETLDITQNLSLETRVEADPASIPLPHDDDLDIHSPTDSSVASSDSIVTPIAQESNESPVTVDGEAGKREIAQDSSPVPTDKSTEPRTDSDL</sequence>
<feature type="compositionally biased region" description="Basic and acidic residues" evidence="1">
    <location>
        <begin position="407"/>
        <end position="417"/>
    </location>
</feature>
<dbReference type="InterPro" id="IPR003103">
    <property type="entry name" value="BAG_domain"/>
</dbReference>
<dbReference type="GO" id="GO:0051087">
    <property type="term" value="F:protein-folding chaperone binding"/>
    <property type="evidence" value="ECO:0007669"/>
    <property type="project" value="InterPro"/>
</dbReference>
<dbReference type="SUPFAM" id="SSF63491">
    <property type="entry name" value="BAG domain"/>
    <property type="match status" value="1"/>
</dbReference>
<name>A0A0B7FZK1_THACB</name>
<evidence type="ECO:0000259" key="2">
    <source>
        <dbReference type="PROSITE" id="PS51035"/>
    </source>
</evidence>
<dbReference type="STRING" id="1108050.A0A0B7FZK1"/>
<evidence type="ECO:0000313" key="3">
    <source>
        <dbReference type="EMBL" id="CEL63120.1"/>
    </source>
</evidence>
<keyword evidence="4" id="KW-1185">Reference proteome</keyword>
<feature type="region of interest" description="Disordered" evidence="1">
    <location>
        <begin position="68"/>
        <end position="107"/>
    </location>
</feature>
<dbReference type="PROSITE" id="PS51035">
    <property type="entry name" value="BAG"/>
    <property type="match status" value="1"/>
</dbReference>
<dbReference type="Pfam" id="PF02179">
    <property type="entry name" value="BAG"/>
    <property type="match status" value="1"/>
</dbReference>
<feature type="compositionally biased region" description="Basic and acidic residues" evidence="1">
    <location>
        <begin position="351"/>
        <end position="360"/>
    </location>
</feature>
<gene>
    <name evidence="3" type="ORF">RSOLAG1IB_05160</name>
</gene>
<feature type="compositionally biased region" description="Basic and acidic residues" evidence="1">
    <location>
        <begin position="68"/>
        <end position="82"/>
    </location>
</feature>
<accession>A0A0B7FZK1</accession>
<feature type="domain" description="BAG" evidence="2">
    <location>
        <begin position="262"/>
        <end position="303"/>
    </location>
</feature>
<feature type="compositionally biased region" description="Low complexity" evidence="1">
    <location>
        <begin position="361"/>
        <end position="375"/>
    </location>
</feature>
<protein>
    <recommendedName>
        <fullName evidence="2">BAG domain-containing protein</fullName>
    </recommendedName>
</protein>
<dbReference type="Proteomes" id="UP000059188">
    <property type="component" value="Unassembled WGS sequence"/>
</dbReference>
<feature type="region of interest" description="Disordered" evidence="1">
    <location>
        <begin position="345"/>
        <end position="417"/>
    </location>
</feature>
<evidence type="ECO:0000256" key="1">
    <source>
        <dbReference type="SAM" id="MobiDB-lite"/>
    </source>
</evidence>
<reference evidence="3 4" key="1">
    <citation type="submission" date="2014-11" db="EMBL/GenBank/DDBJ databases">
        <authorList>
            <person name="Wibberg Daniel"/>
        </authorList>
    </citation>
    <scope>NUCLEOTIDE SEQUENCE [LARGE SCALE GENOMIC DNA]</scope>
    <source>
        <strain evidence="3">Rhizoctonia solani AG1-IB 7/3/14</strain>
    </source>
</reference>
<dbReference type="Gene3D" id="1.20.58.120">
    <property type="entry name" value="BAG domain"/>
    <property type="match status" value="1"/>
</dbReference>
<feature type="region of interest" description="Disordered" evidence="1">
    <location>
        <begin position="124"/>
        <end position="205"/>
    </location>
</feature>